<dbReference type="Proteomes" id="UP000248806">
    <property type="component" value="Unassembled WGS sequence"/>
</dbReference>
<dbReference type="Gene3D" id="3.90.226.10">
    <property type="entry name" value="2-enoyl-CoA Hydratase, Chain A, domain 1"/>
    <property type="match status" value="1"/>
</dbReference>
<organism evidence="1 2">
    <name type="scientific">Thermosporothrix hazakensis</name>
    <dbReference type="NCBI Taxonomy" id="644383"/>
    <lineage>
        <taxon>Bacteria</taxon>
        <taxon>Bacillati</taxon>
        <taxon>Chloroflexota</taxon>
        <taxon>Ktedonobacteria</taxon>
        <taxon>Ktedonobacterales</taxon>
        <taxon>Thermosporotrichaceae</taxon>
        <taxon>Thermosporothrix</taxon>
    </lineage>
</organism>
<accession>A0A326U9R4</accession>
<evidence type="ECO:0000313" key="2">
    <source>
        <dbReference type="Proteomes" id="UP000248806"/>
    </source>
</evidence>
<proteinExistence type="predicted"/>
<evidence type="ECO:0008006" key="3">
    <source>
        <dbReference type="Google" id="ProtNLM"/>
    </source>
</evidence>
<dbReference type="Gene3D" id="2.30.42.10">
    <property type="match status" value="1"/>
</dbReference>
<name>A0A326U9R4_THEHA</name>
<protein>
    <recommendedName>
        <fullName evidence="3">Peptidase S41-like protein</fullName>
    </recommendedName>
</protein>
<keyword evidence="2" id="KW-1185">Reference proteome</keyword>
<dbReference type="SUPFAM" id="SSF52096">
    <property type="entry name" value="ClpP/crotonase"/>
    <property type="match status" value="1"/>
</dbReference>
<reference evidence="1 2" key="1">
    <citation type="submission" date="2018-06" db="EMBL/GenBank/DDBJ databases">
        <title>Genomic Encyclopedia of Archaeal and Bacterial Type Strains, Phase II (KMG-II): from individual species to whole genera.</title>
        <authorList>
            <person name="Goeker M."/>
        </authorList>
    </citation>
    <scope>NUCLEOTIDE SEQUENCE [LARGE SCALE GENOMIC DNA]</scope>
    <source>
        <strain evidence="1 2">ATCC BAA-1881</strain>
    </source>
</reference>
<comment type="caution">
    <text evidence="1">The sequence shown here is derived from an EMBL/GenBank/DDBJ whole genome shotgun (WGS) entry which is preliminary data.</text>
</comment>
<gene>
    <name evidence="1" type="ORF">EI42_01948</name>
</gene>
<evidence type="ECO:0000313" key="1">
    <source>
        <dbReference type="EMBL" id="PZW31923.1"/>
    </source>
</evidence>
<dbReference type="Gene3D" id="3.30.750.44">
    <property type="match status" value="1"/>
</dbReference>
<dbReference type="InterPro" id="IPR036034">
    <property type="entry name" value="PDZ_sf"/>
</dbReference>
<dbReference type="EMBL" id="QKUF01000005">
    <property type="protein sequence ID" value="PZW31923.1"/>
    <property type="molecule type" value="Genomic_DNA"/>
</dbReference>
<sequence length="395" mass="44414">MTNEPLQEVLLLLAGKKQERSMQETSARQETQDIEEERLPARASRMLAVIKLWTAMRSFYAYPDHLEHWDEALVPALEEVAAVRTRETYFMTLQRLASRCRGGHNFVLFWRDGQIQRAIFPYGAVPGIRLARVKGRITVMGPLPAEIPLYPGEVLEAVDDEPVQQRETRLIALVMQYPVQARDHYLLCALLDSPKGAVVRLRVRDQQGHTREVEVVADYPTSFVTEPVAVTTLPPWGMLSDEWAEIGYLDASRVQIEQIERAFVDLKMAKALIIDVRRYPTLTVAALTRFQREPVPFLPMLRPMVSAPERGVFGWLENRVMDEDVFLPVEEPDPRPLAVLIGGGTVSMGEDWTYRLLQGCGALLVGEETAGGVGSNAFVNLPGGGLHFPGPMRIF</sequence>
<dbReference type="InterPro" id="IPR029045">
    <property type="entry name" value="ClpP/crotonase-like_dom_sf"/>
</dbReference>
<dbReference type="AlphaFoldDB" id="A0A326U9R4"/>